<dbReference type="Proteomes" id="UP000199577">
    <property type="component" value="Unassembled WGS sequence"/>
</dbReference>
<keyword evidence="7 8" id="KW-0472">Membrane</keyword>
<feature type="transmembrane region" description="Helical" evidence="8">
    <location>
        <begin position="33"/>
        <end position="56"/>
    </location>
</feature>
<evidence type="ECO:0000256" key="6">
    <source>
        <dbReference type="ARBA" id="ARBA00022989"/>
    </source>
</evidence>
<proteinExistence type="inferred from homology"/>
<keyword evidence="3" id="KW-0813">Transport</keyword>
<name>A0A1I1I400_9SPHI</name>
<feature type="transmembrane region" description="Helical" evidence="8">
    <location>
        <begin position="208"/>
        <end position="224"/>
    </location>
</feature>
<feature type="transmembrane region" description="Helical" evidence="8">
    <location>
        <begin position="236"/>
        <end position="256"/>
    </location>
</feature>
<accession>A0A1I1I400</accession>
<dbReference type="PANTHER" id="PTHR30269">
    <property type="entry name" value="TRANSMEMBRANE PROTEIN YFCA"/>
    <property type="match status" value="1"/>
</dbReference>
<evidence type="ECO:0000256" key="2">
    <source>
        <dbReference type="ARBA" id="ARBA00009142"/>
    </source>
</evidence>
<evidence type="ECO:0000256" key="4">
    <source>
        <dbReference type="ARBA" id="ARBA00022475"/>
    </source>
</evidence>
<comment type="similarity">
    <text evidence="2 8">Belongs to the 4-toluene sulfonate uptake permease (TSUP) (TC 2.A.102) family.</text>
</comment>
<dbReference type="RefSeq" id="WP_090973463.1">
    <property type="nucleotide sequence ID" value="NZ_FOLL01000008.1"/>
</dbReference>
<dbReference type="InterPro" id="IPR002781">
    <property type="entry name" value="TM_pro_TauE-like"/>
</dbReference>
<dbReference type="InterPro" id="IPR052017">
    <property type="entry name" value="TSUP"/>
</dbReference>
<sequence>MDILVLSLAAFAVALLTFFSGFGLGTILTPVFMVFFSVDLAVALTGVVHFFNNLFKLVLVGGRADRQVLIRFGIPAVIAAFFGAWLLLQVSDLAPLFSYSIGGEAFEVYPMKLVIAVLLMGFAVMDLIPYFSNLAFGKAKLPIGGLLSGFFGGFSGNQGALRSAFLVRVGLSKEAFVATTVVISTFVDFTRLSVYATRFAASGLHDNLLLVGCATVSAILGAYLGNRLLKKVTLRFIRILVAVMLIVIAMALGAGII</sequence>
<evidence type="ECO:0000256" key="7">
    <source>
        <dbReference type="ARBA" id="ARBA00023136"/>
    </source>
</evidence>
<dbReference type="Pfam" id="PF01925">
    <property type="entry name" value="TauE"/>
    <property type="match status" value="1"/>
</dbReference>
<evidence type="ECO:0000256" key="1">
    <source>
        <dbReference type="ARBA" id="ARBA00004651"/>
    </source>
</evidence>
<dbReference type="OrthoDB" id="8480055at2"/>
<gene>
    <name evidence="9" type="ORF">SAMN05421747_10842</name>
</gene>
<organism evidence="9 10">
    <name type="scientific">Parapedobacter composti</name>
    <dbReference type="NCBI Taxonomy" id="623281"/>
    <lineage>
        <taxon>Bacteria</taxon>
        <taxon>Pseudomonadati</taxon>
        <taxon>Bacteroidota</taxon>
        <taxon>Sphingobacteriia</taxon>
        <taxon>Sphingobacteriales</taxon>
        <taxon>Sphingobacteriaceae</taxon>
        <taxon>Parapedobacter</taxon>
    </lineage>
</organism>
<keyword evidence="5 8" id="KW-0812">Transmembrane</keyword>
<keyword evidence="6 8" id="KW-1133">Transmembrane helix</keyword>
<dbReference type="GO" id="GO:0005886">
    <property type="term" value="C:plasma membrane"/>
    <property type="evidence" value="ECO:0007669"/>
    <property type="project" value="UniProtKB-SubCell"/>
</dbReference>
<feature type="transmembrane region" description="Helical" evidence="8">
    <location>
        <begin position="175"/>
        <end position="196"/>
    </location>
</feature>
<keyword evidence="10" id="KW-1185">Reference proteome</keyword>
<comment type="subcellular location">
    <subcellularLocation>
        <location evidence="1 8">Cell membrane</location>
        <topology evidence="1 8">Multi-pass membrane protein</topology>
    </subcellularLocation>
</comment>
<feature type="transmembrane region" description="Helical" evidence="8">
    <location>
        <begin position="108"/>
        <end position="131"/>
    </location>
</feature>
<evidence type="ECO:0000256" key="8">
    <source>
        <dbReference type="RuleBase" id="RU363041"/>
    </source>
</evidence>
<protein>
    <recommendedName>
        <fullName evidence="8">Probable membrane transporter protein</fullName>
    </recommendedName>
</protein>
<reference evidence="9 10" key="1">
    <citation type="submission" date="2016-10" db="EMBL/GenBank/DDBJ databases">
        <authorList>
            <person name="de Groot N.N."/>
        </authorList>
    </citation>
    <scope>NUCLEOTIDE SEQUENCE [LARGE SCALE GENOMIC DNA]</scope>
    <source>
        <strain evidence="9 10">DSM 22900</strain>
    </source>
</reference>
<feature type="transmembrane region" description="Helical" evidence="8">
    <location>
        <begin position="68"/>
        <end position="88"/>
    </location>
</feature>
<evidence type="ECO:0000313" key="9">
    <source>
        <dbReference type="EMBL" id="SFC30906.1"/>
    </source>
</evidence>
<keyword evidence="4 8" id="KW-1003">Cell membrane</keyword>
<dbReference type="PANTHER" id="PTHR30269:SF38">
    <property type="entry name" value="SULFITE EXPORTER TAUE_SAFE"/>
    <property type="match status" value="1"/>
</dbReference>
<dbReference type="EMBL" id="FOLL01000008">
    <property type="protein sequence ID" value="SFC30906.1"/>
    <property type="molecule type" value="Genomic_DNA"/>
</dbReference>
<evidence type="ECO:0000313" key="10">
    <source>
        <dbReference type="Proteomes" id="UP000199577"/>
    </source>
</evidence>
<evidence type="ECO:0000256" key="5">
    <source>
        <dbReference type="ARBA" id="ARBA00022692"/>
    </source>
</evidence>
<evidence type="ECO:0000256" key="3">
    <source>
        <dbReference type="ARBA" id="ARBA00022448"/>
    </source>
</evidence>
<dbReference type="AlphaFoldDB" id="A0A1I1I400"/>
<dbReference type="STRING" id="623281.SAMN05421747_10842"/>